<feature type="compositionally biased region" description="Low complexity" evidence="1">
    <location>
        <begin position="11"/>
        <end position="24"/>
    </location>
</feature>
<sequence length="86" mass="8425">MSDERVRDAGEASAPSDAGASAPGGEPGGSADGLLDRVGLIESQPLAQRAAGFEQLHDELLAELQRSDQSGSGAGPGSPAPQGNGA</sequence>
<feature type="region of interest" description="Disordered" evidence="1">
    <location>
        <begin position="1"/>
        <end position="37"/>
    </location>
</feature>
<evidence type="ECO:0000256" key="1">
    <source>
        <dbReference type="SAM" id="MobiDB-lite"/>
    </source>
</evidence>
<dbReference type="Proteomes" id="UP000608530">
    <property type="component" value="Unassembled WGS sequence"/>
</dbReference>
<dbReference type="AlphaFoldDB" id="A0A934Q7V5"/>
<protein>
    <submittedName>
        <fullName evidence="2">Uncharacterized protein</fullName>
    </submittedName>
</protein>
<evidence type="ECO:0000313" key="3">
    <source>
        <dbReference type="Proteomes" id="UP000608530"/>
    </source>
</evidence>
<feature type="region of interest" description="Disordered" evidence="1">
    <location>
        <begin position="63"/>
        <end position="86"/>
    </location>
</feature>
<dbReference type="EMBL" id="JAEHOH010000019">
    <property type="protein sequence ID" value="MBK0419880.1"/>
    <property type="molecule type" value="Genomic_DNA"/>
</dbReference>
<evidence type="ECO:0000313" key="2">
    <source>
        <dbReference type="EMBL" id="MBK0419880.1"/>
    </source>
</evidence>
<accession>A0A934Q7V5</accession>
<keyword evidence="3" id="KW-1185">Reference proteome</keyword>
<reference evidence="2" key="1">
    <citation type="submission" date="2020-12" db="EMBL/GenBank/DDBJ databases">
        <title>Leucobacter sp. CAS1, isolated from Chromium sludge.</title>
        <authorList>
            <person name="Xu Z."/>
        </authorList>
    </citation>
    <scope>NUCLEOTIDE SEQUENCE</scope>
    <source>
        <strain evidence="2">CSA1</strain>
    </source>
</reference>
<proteinExistence type="predicted"/>
<organism evidence="2 3">
    <name type="scientific">Leucobacter chromiisoli</name>
    <dbReference type="NCBI Taxonomy" id="2796471"/>
    <lineage>
        <taxon>Bacteria</taxon>
        <taxon>Bacillati</taxon>
        <taxon>Actinomycetota</taxon>
        <taxon>Actinomycetes</taxon>
        <taxon>Micrococcales</taxon>
        <taxon>Microbacteriaceae</taxon>
        <taxon>Leucobacter</taxon>
    </lineage>
</organism>
<name>A0A934Q7V5_9MICO</name>
<feature type="compositionally biased region" description="Basic and acidic residues" evidence="1">
    <location>
        <begin position="1"/>
        <end position="10"/>
    </location>
</feature>
<comment type="caution">
    <text evidence="2">The sequence shown here is derived from an EMBL/GenBank/DDBJ whole genome shotgun (WGS) entry which is preliminary data.</text>
</comment>
<dbReference type="RefSeq" id="WP_200116114.1">
    <property type="nucleotide sequence ID" value="NZ_JAEHOH010000019.1"/>
</dbReference>
<gene>
    <name evidence="2" type="ORF">JD276_12650</name>
</gene>